<dbReference type="GO" id="GO:0000062">
    <property type="term" value="F:fatty-acyl-CoA binding"/>
    <property type="evidence" value="ECO:0007669"/>
    <property type="project" value="InterPro"/>
</dbReference>
<dbReference type="PANTHER" id="PTHR23310">
    <property type="entry name" value="ACYL-COA-BINDING PROTEIN, ACBP"/>
    <property type="match status" value="1"/>
</dbReference>
<dbReference type="AlphaFoldDB" id="A0A381PP62"/>
<dbReference type="PRINTS" id="PR00689">
    <property type="entry name" value="ACOABINDINGP"/>
</dbReference>
<accession>A0A381PP62</accession>
<dbReference type="CDD" id="cd00435">
    <property type="entry name" value="ACBP"/>
    <property type="match status" value="1"/>
</dbReference>
<dbReference type="Pfam" id="PF00887">
    <property type="entry name" value="ACBP"/>
    <property type="match status" value="1"/>
</dbReference>
<dbReference type="PROSITE" id="PS51228">
    <property type="entry name" value="ACB_2"/>
    <property type="match status" value="1"/>
</dbReference>
<dbReference type="GO" id="GO:0006631">
    <property type="term" value="P:fatty acid metabolic process"/>
    <property type="evidence" value="ECO:0007669"/>
    <property type="project" value="TreeGrafter"/>
</dbReference>
<dbReference type="InterPro" id="IPR035984">
    <property type="entry name" value="Acyl-CoA-binding_sf"/>
</dbReference>
<name>A0A381PP62_9ZZZZ</name>
<dbReference type="EMBL" id="UINC01001044">
    <property type="protein sequence ID" value="SUZ68812.1"/>
    <property type="molecule type" value="Genomic_DNA"/>
</dbReference>
<evidence type="ECO:0000256" key="1">
    <source>
        <dbReference type="ARBA" id="ARBA00023121"/>
    </source>
</evidence>
<dbReference type="Gene3D" id="1.20.80.10">
    <property type="match status" value="1"/>
</dbReference>
<dbReference type="InterPro" id="IPR000582">
    <property type="entry name" value="Acyl-CoA-binding_protein"/>
</dbReference>
<feature type="domain" description="ACB" evidence="2">
    <location>
        <begin position="94"/>
        <end position="179"/>
    </location>
</feature>
<keyword evidence="1" id="KW-0446">Lipid-binding</keyword>
<reference evidence="3" key="1">
    <citation type="submission" date="2018-05" db="EMBL/GenBank/DDBJ databases">
        <authorList>
            <person name="Lanie J.A."/>
            <person name="Ng W.-L."/>
            <person name="Kazmierczak K.M."/>
            <person name="Andrzejewski T.M."/>
            <person name="Davidsen T.M."/>
            <person name="Wayne K.J."/>
            <person name="Tettelin H."/>
            <person name="Glass J.I."/>
            <person name="Rusch D."/>
            <person name="Podicherti R."/>
            <person name="Tsui H.-C.T."/>
            <person name="Winkler M.E."/>
        </authorList>
    </citation>
    <scope>NUCLEOTIDE SEQUENCE</scope>
</reference>
<evidence type="ECO:0000259" key="2">
    <source>
        <dbReference type="PROSITE" id="PS51228"/>
    </source>
</evidence>
<gene>
    <name evidence="3" type="ORF">METZ01_LOCUS21666</name>
</gene>
<organism evidence="3">
    <name type="scientific">marine metagenome</name>
    <dbReference type="NCBI Taxonomy" id="408172"/>
    <lineage>
        <taxon>unclassified sequences</taxon>
        <taxon>metagenomes</taxon>
        <taxon>ecological metagenomes</taxon>
    </lineage>
</organism>
<evidence type="ECO:0000313" key="3">
    <source>
        <dbReference type="EMBL" id="SUZ68812.1"/>
    </source>
</evidence>
<dbReference type="PANTHER" id="PTHR23310:SF62">
    <property type="entry name" value="ACYL-COA BINDING PROTEIN 1, ISOFORM A"/>
    <property type="match status" value="1"/>
</dbReference>
<sequence length="179" mass="20105">MVPEQCCFWLIGSAVILHDHITSGLVMHDSCEVNRSSVYEVMPAPIVNIILNLQRLRRLARTTPNPCFCVEFSMRSVSVYGMYQTNKKGDTMVLNDDFKSAAERVTQLPKRPPNDILLQLYALFKQSTVGDVTGDRPGFADFEGRAKFDAWNKLQGKSADEAKQEYISLVEKLEQDAAG</sequence>
<protein>
    <recommendedName>
        <fullName evidence="2">ACB domain-containing protein</fullName>
    </recommendedName>
</protein>
<dbReference type="SUPFAM" id="SSF47027">
    <property type="entry name" value="Acyl-CoA binding protein"/>
    <property type="match status" value="1"/>
</dbReference>
<dbReference type="InterPro" id="IPR014352">
    <property type="entry name" value="FERM/acyl-CoA-bd_prot_sf"/>
</dbReference>
<proteinExistence type="predicted"/>